<keyword evidence="1" id="KW-0472">Membrane</keyword>
<organism evidence="2 3">
    <name type="scientific">Aspergillus pseudocaelatus</name>
    <dbReference type="NCBI Taxonomy" id="1825620"/>
    <lineage>
        <taxon>Eukaryota</taxon>
        <taxon>Fungi</taxon>
        <taxon>Dikarya</taxon>
        <taxon>Ascomycota</taxon>
        <taxon>Pezizomycotina</taxon>
        <taxon>Eurotiomycetes</taxon>
        <taxon>Eurotiomycetidae</taxon>
        <taxon>Eurotiales</taxon>
        <taxon>Aspergillaceae</taxon>
        <taxon>Aspergillus</taxon>
        <taxon>Aspergillus subgen. Circumdati</taxon>
    </lineage>
</organism>
<sequence length="83" mass="9436">MWLTRSKIIGLGSAHESLLYRWSSTSPPPPFTIGAPPPPRSFLRTFQLHSVFSMLLFGYISVLNMYRKEKVGVVEKCLLPDKI</sequence>
<keyword evidence="1" id="KW-1133">Transmembrane helix</keyword>
<gene>
    <name evidence="2" type="ORF">BDV36DRAFT_247999</name>
</gene>
<protein>
    <submittedName>
        <fullName evidence="2">Uncharacterized protein</fullName>
    </submittedName>
</protein>
<reference evidence="2 3" key="1">
    <citation type="submission" date="2019-04" db="EMBL/GenBank/DDBJ databases">
        <authorList>
            <consortium name="DOE Joint Genome Institute"/>
            <person name="Mondo S."/>
            <person name="Kjaerbolling I."/>
            <person name="Vesth T."/>
            <person name="Frisvad J.C."/>
            <person name="Nybo J.L."/>
            <person name="Theobald S."/>
            <person name="Kildgaard S."/>
            <person name="Isbrandt T."/>
            <person name="Kuo A."/>
            <person name="Sato A."/>
            <person name="Lyhne E.K."/>
            <person name="Kogle M.E."/>
            <person name="Wiebenga A."/>
            <person name="Kun R.S."/>
            <person name="Lubbers R.J."/>
            <person name="Makela M.R."/>
            <person name="Barry K."/>
            <person name="Chovatia M."/>
            <person name="Clum A."/>
            <person name="Daum C."/>
            <person name="Haridas S."/>
            <person name="He G."/>
            <person name="LaButti K."/>
            <person name="Lipzen A."/>
            <person name="Riley R."/>
            <person name="Salamov A."/>
            <person name="Simmons B.A."/>
            <person name="Magnuson J.K."/>
            <person name="Henrissat B."/>
            <person name="Mortensen U.H."/>
            <person name="Larsen T.O."/>
            <person name="Devries R.P."/>
            <person name="Grigoriev I.V."/>
            <person name="Machida M."/>
            <person name="Baker S.E."/>
            <person name="Andersen M.R."/>
            <person name="Cantor M.N."/>
            <person name="Hua S.X."/>
        </authorList>
    </citation>
    <scope>NUCLEOTIDE SEQUENCE [LARGE SCALE GENOMIC DNA]</scope>
    <source>
        <strain evidence="2 3">CBS 117616</strain>
    </source>
</reference>
<dbReference type="EMBL" id="ML735702">
    <property type="protein sequence ID" value="KAE8421256.1"/>
    <property type="molecule type" value="Genomic_DNA"/>
</dbReference>
<feature type="transmembrane region" description="Helical" evidence="1">
    <location>
        <begin position="46"/>
        <end position="66"/>
    </location>
</feature>
<evidence type="ECO:0000313" key="2">
    <source>
        <dbReference type="EMBL" id="KAE8421256.1"/>
    </source>
</evidence>
<keyword evidence="1" id="KW-0812">Transmembrane</keyword>
<dbReference type="Proteomes" id="UP000325395">
    <property type="component" value="Unassembled WGS sequence"/>
</dbReference>
<keyword evidence="3" id="KW-1185">Reference proteome</keyword>
<evidence type="ECO:0000313" key="3">
    <source>
        <dbReference type="Proteomes" id="UP000325395"/>
    </source>
</evidence>
<evidence type="ECO:0000256" key="1">
    <source>
        <dbReference type="SAM" id="Phobius"/>
    </source>
</evidence>
<name>A0ABQ6WVZ7_9EURO</name>
<proteinExistence type="predicted"/>
<accession>A0ABQ6WVZ7</accession>